<proteinExistence type="predicted"/>
<evidence type="ECO:0000313" key="1">
    <source>
        <dbReference type="EMBL" id="MCF1749891.1"/>
    </source>
</evidence>
<accession>A0ABS9BPB0</accession>
<keyword evidence="1" id="KW-0131">Cell cycle</keyword>
<dbReference type="Proteomes" id="UP001201449">
    <property type="component" value="Unassembled WGS sequence"/>
</dbReference>
<dbReference type="EMBL" id="JAKEVZ010000001">
    <property type="protein sequence ID" value="MCF1749891.1"/>
    <property type="molecule type" value="Genomic_DNA"/>
</dbReference>
<protein>
    <submittedName>
        <fullName evidence="1">Cell division protein</fullName>
    </submittedName>
</protein>
<organism evidence="1 2">
    <name type="scientific">Mariniradius sediminis</name>
    <dbReference type="NCBI Taxonomy" id="2909237"/>
    <lineage>
        <taxon>Bacteria</taxon>
        <taxon>Pseudomonadati</taxon>
        <taxon>Bacteroidota</taxon>
        <taxon>Cytophagia</taxon>
        <taxon>Cytophagales</taxon>
        <taxon>Cyclobacteriaceae</taxon>
        <taxon>Mariniradius</taxon>
    </lineage>
</organism>
<gene>
    <name evidence="1" type="ORF">L0U89_02310</name>
</gene>
<dbReference type="RefSeq" id="WP_234860032.1">
    <property type="nucleotide sequence ID" value="NZ_JAKEVZ010000001.1"/>
</dbReference>
<reference evidence="1 2" key="1">
    <citation type="submission" date="2022-01" db="EMBL/GenBank/DDBJ databases">
        <title>Mariniradius saccharolyticus sp. nov., isolated from sediment of a river.</title>
        <authorList>
            <person name="Liu H."/>
        </authorList>
    </citation>
    <scope>NUCLEOTIDE SEQUENCE [LARGE SCALE GENOMIC DNA]</scope>
    <source>
        <strain evidence="1 2">RY-2</strain>
    </source>
</reference>
<name>A0ABS9BPB0_9BACT</name>
<comment type="caution">
    <text evidence="1">The sequence shown here is derived from an EMBL/GenBank/DDBJ whole genome shotgun (WGS) entry which is preliminary data.</text>
</comment>
<keyword evidence="1" id="KW-0132">Cell division</keyword>
<dbReference type="GO" id="GO:0051301">
    <property type="term" value="P:cell division"/>
    <property type="evidence" value="ECO:0007669"/>
    <property type="project" value="UniProtKB-KW"/>
</dbReference>
<evidence type="ECO:0000313" key="2">
    <source>
        <dbReference type="Proteomes" id="UP001201449"/>
    </source>
</evidence>
<sequence>MKIRIKKSLVFTALSLVLIGFIGFVEKKDSQRRFQTIDVRVKGIEDVYFVDEKQVLKSIMAEFPMLSAGLSMQEVNLHQIEKMVEKQGFVKNAEVFADLKGNVRVEITQHEPMARIVRPTAADGYISTEGVILPTSPTYTSRVMTVEGAFAEALLRKDNISESHPDLLELIRFIHEDEFWSAQITGLDIPRKNDIRLYQQVGRQVIEIGDATDLEEKFKKINLFYEQILPAKGWNAYSRVNVKYKGQIVCE</sequence>
<keyword evidence="2" id="KW-1185">Reference proteome</keyword>